<dbReference type="OrthoDB" id="9799818at2"/>
<gene>
    <name evidence="1" type="ORF">CTZ28_19890</name>
</gene>
<name>A0A3M0ID53_9ACTN</name>
<proteinExistence type="predicted"/>
<reference evidence="1 2" key="1">
    <citation type="submission" date="2017-11" db="EMBL/GenBank/DDBJ databases">
        <title>Draft genome of actinobacteria isolated from guarana (Paullinia cupana (Mart.) Ducke.</title>
        <authorList>
            <person name="Siqueira K.A."/>
            <person name="Liotti R.G."/>
            <person name="Mendes T.A.O."/>
            <person name="Soares M.A."/>
        </authorList>
    </citation>
    <scope>NUCLEOTIDE SEQUENCE [LARGE SCALE GENOMIC DNA]</scope>
    <source>
        <strain evidence="1 2">193</strain>
    </source>
</reference>
<evidence type="ECO:0000313" key="1">
    <source>
        <dbReference type="EMBL" id="RMB84179.1"/>
    </source>
</evidence>
<dbReference type="AlphaFoldDB" id="A0A3M0ID53"/>
<dbReference type="EMBL" id="PENI01000012">
    <property type="protein sequence ID" value="RMB84179.1"/>
    <property type="molecule type" value="Genomic_DNA"/>
</dbReference>
<organism evidence="1 2">
    <name type="scientific">Streptomyces shenzhenensis</name>
    <dbReference type="NCBI Taxonomy" id="943815"/>
    <lineage>
        <taxon>Bacteria</taxon>
        <taxon>Bacillati</taxon>
        <taxon>Actinomycetota</taxon>
        <taxon>Actinomycetes</taxon>
        <taxon>Kitasatosporales</taxon>
        <taxon>Streptomycetaceae</taxon>
        <taxon>Streptomyces</taxon>
    </lineage>
</organism>
<keyword evidence="2" id="KW-1185">Reference proteome</keyword>
<dbReference type="PANTHER" id="PTHR43431:SF7">
    <property type="entry name" value="OXIDOREDUCTASE, SHORT CHAIN DEHYDROGENASE_REDUCTASE FAMILY (AFU_ORTHOLOGUE AFUA_5G14000)"/>
    <property type="match status" value="1"/>
</dbReference>
<comment type="caution">
    <text evidence="1">The sequence shown here is derived from an EMBL/GenBank/DDBJ whole genome shotgun (WGS) entry which is preliminary data.</text>
</comment>
<dbReference type="Gene3D" id="3.40.50.720">
    <property type="entry name" value="NAD(P)-binding Rossmann-like Domain"/>
    <property type="match status" value="1"/>
</dbReference>
<dbReference type="Proteomes" id="UP000270471">
    <property type="component" value="Unassembled WGS sequence"/>
</dbReference>
<evidence type="ECO:0000313" key="2">
    <source>
        <dbReference type="Proteomes" id="UP000270471"/>
    </source>
</evidence>
<dbReference type="Pfam" id="PF00106">
    <property type="entry name" value="adh_short"/>
    <property type="match status" value="1"/>
</dbReference>
<dbReference type="RefSeq" id="WP_121891019.1">
    <property type="nucleotide sequence ID" value="NZ_PENI01000012.1"/>
</dbReference>
<accession>A0A3M0ID53</accession>
<sequence length="234" mass="23970">MSSTSSTVAVVGAGPGLGRAVARRFGAAGHPVALISRNAGKLRGIADSLAAEGVTARAYPADVTDEESLTVALDTAAAELGRIGVLSYNPAPTFPSEAGQVPDLAALGFTSAARTTRESVRPMFDMLVGGALTAAAAVLPAMREARDGALLFTTGTTAIRPLPEMSNSGIALAGLRSWAQGLHNDLADEGVYVGHLCIGVPIIPDSGEGDPDVLADRWYRLAQERTSFEATVGI</sequence>
<dbReference type="InterPro" id="IPR036291">
    <property type="entry name" value="NAD(P)-bd_dom_sf"/>
</dbReference>
<dbReference type="InterPro" id="IPR002347">
    <property type="entry name" value="SDR_fam"/>
</dbReference>
<dbReference type="SUPFAM" id="SSF51735">
    <property type="entry name" value="NAD(P)-binding Rossmann-fold domains"/>
    <property type="match status" value="1"/>
</dbReference>
<protein>
    <submittedName>
        <fullName evidence="1">Short-chain dehydrogenase</fullName>
    </submittedName>
</protein>
<dbReference type="PANTHER" id="PTHR43431">
    <property type="entry name" value="OXIDOREDUCTASE, SHORT CHAIN DEHYDROGENASE/REDUCTASE FAMILY (AFU_ORTHOLOGUE AFUA_5G14000)"/>
    <property type="match status" value="1"/>
</dbReference>